<dbReference type="EMBL" id="JABBWM010000034">
    <property type="protein sequence ID" value="KAG2106776.1"/>
    <property type="molecule type" value="Genomic_DNA"/>
</dbReference>
<name>A0A9P7F6D9_9AGAM</name>
<keyword evidence="2" id="KW-1185">Reference proteome</keyword>
<dbReference type="Proteomes" id="UP000823399">
    <property type="component" value="Unassembled WGS sequence"/>
</dbReference>
<accession>A0A9P7F6D9</accession>
<evidence type="ECO:0000313" key="2">
    <source>
        <dbReference type="Proteomes" id="UP000823399"/>
    </source>
</evidence>
<protein>
    <submittedName>
        <fullName evidence="1">Uncharacterized protein</fullName>
    </submittedName>
</protein>
<dbReference type="RefSeq" id="XP_041291804.1">
    <property type="nucleotide sequence ID" value="XM_041433806.1"/>
</dbReference>
<comment type="caution">
    <text evidence="1">The sequence shown here is derived from an EMBL/GenBank/DDBJ whole genome shotgun (WGS) entry which is preliminary data.</text>
</comment>
<reference evidence="1" key="1">
    <citation type="journal article" date="2020" name="New Phytol.">
        <title>Comparative genomics reveals dynamic genome evolution in host specialist ectomycorrhizal fungi.</title>
        <authorList>
            <person name="Lofgren L.A."/>
            <person name="Nguyen N.H."/>
            <person name="Vilgalys R."/>
            <person name="Ruytinx J."/>
            <person name="Liao H.L."/>
            <person name="Branco S."/>
            <person name="Kuo A."/>
            <person name="LaButti K."/>
            <person name="Lipzen A."/>
            <person name="Andreopoulos W."/>
            <person name="Pangilinan J."/>
            <person name="Riley R."/>
            <person name="Hundley H."/>
            <person name="Na H."/>
            <person name="Barry K."/>
            <person name="Grigoriev I.V."/>
            <person name="Stajich J.E."/>
            <person name="Kennedy P.G."/>
        </authorList>
    </citation>
    <scope>NUCLEOTIDE SEQUENCE</scope>
    <source>
        <strain evidence="1">FC423</strain>
    </source>
</reference>
<organism evidence="1 2">
    <name type="scientific">Suillus discolor</name>
    <dbReference type="NCBI Taxonomy" id="1912936"/>
    <lineage>
        <taxon>Eukaryota</taxon>
        <taxon>Fungi</taxon>
        <taxon>Dikarya</taxon>
        <taxon>Basidiomycota</taxon>
        <taxon>Agaricomycotina</taxon>
        <taxon>Agaricomycetes</taxon>
        <taxon>Agaricomycetidae</taxon>
        <taxon>Boletales</taxon>
        <taxon>Suillineae</taxon>
        <taxon>Suillaceae</taxon>
        <taxon>Suillus</taxon>
    </lineage>
</organism>
<evidence type="ECO:0000313" key="1">
    <source>
        <dbReference type="EMBL" id="KAG2106776.1"/>
    </source>
</evidence>
<dbReference type="GeneID" id="64696065"/>
<sequence>MEGCADGAKGSLVVIIGGFHLQTQQKIESMCQEPPEKGRHHFLPCFEASKAPVDVVLDIGGRPAFFLKRDELKECEVKQHHHGYDNACMQEFPSLAALSFLCMQQPAQTKKLMTSFSDCEVMDIQHTCHTANHIINISKPSCRLSVGQQCGIVKYGVQIMLCLGSHFSLSNYSTDTVSTDRPSDLDAKCLCHSINGGIDTPYSMGSVSEDTLFLHYEAQCFAADAHATCIVSAWFHLCQHTVPQPPEPVLQSPCLKSVESTTASEDMQQHCLFMKLTSAHFESTSHKP</sequence>
<gene>
    <name evidence="1" type="ORF">F5147DRAFT_653740</name>
</gene>
<dbReference type="AlphaFoldDB" id="A0A9P7F6D9"/>
<proteinExistence type="predicted"/>